<organism evidence="2 3">
    <name type="scientific">Butyricicoccus intestinisimiae</name>
    <dbReference type="NCBI Taxonomy" id="2841509"/>
    <lineage>
        <taxon>Bacteria</taxon>
        <taxon>Bacillati</taxon>
        <taxon>Bacillota</taxon>
        <taxon>Clostridia</taxon>
        <taxon>Eubacteriales</taxon>
        <taxon>Butyricicoccaceae</taxon>
        <taxon>Butyricicoccus</taxon>
    </lineage>
</organism>
<sequence length="323" mass="34699">MSYTLIGKHEKDSRANRDGYVSAMLEMMETNKDLIHIDCDLMGCINTGKLLKAFPGQTFNAGIAEQNAMGVAAGMAATGLDVFIHSFGCFAARRMFDQAFLAAGYSKLPVHVIGSDPGVCAAFNGATHMPFEDCALYMSVPESVVIDSCDYAQTYALTKKLAKVPGLSYMRLIRKGFTTVYADGSDFEIGKGVTLRDGTDVTIIASGILVDEALKAEEQLAAKGVSARVIDMHTWKPLDAELILKAAKETGAIVTAENHQVSCGLGSAVSNVLTDQCLVPLERIGIQEQFGQVGPQDYLMEQYHLLAADIVAAAEKAIARKEK</sequence>
<dbReference type="Proteomes" id="UP000783588">
    <property type="component" value="Unassembled WGS sequence"/>
</dbReference>
<dbReference type="Pfam" id="PF02780">
    <property type="entry name" value="Transketolase_C"/>
    <property type="match status" value="1"/>
</dbReference>
<feature type="domain" description="Transketolase-like pyrimidine-binding" evidence="1">
    <location>
        <begin position="14"/>
        <end position="180"/>
    </location>
</feature>
<dbReference type="EMBL" id="JAHLQI010000004">
    <property type="protein sequence ID" value="MBU5490848.1"/>
    <property type="molecule type" value="Genomic_DNA"/>
</dbReference>
<dbReference type="Pfam" id="PF02779">
    <property type="entry name" value="Transket_pyr"/>
    <property type="match status" value="1"/>
</dbReference>
<dbReference type="InterPro" id="IPR033248">
    <property type="entry name" value="Transketolase_C"/>
</dbReference>
<proteinExistence type="predicted"/>
<accession>A0ABS6ET32</accession>
<name>A0ABS6ET32_9FIRM</name>
<dbReference type="RefSeq" id="WP_216470538.1">
    <property type="nucleotide sequence ID" value="NZ_JAHLQI010000004.1"/>
</dbReference>
<keyword evidence="3" id="KW-1185">Reference proteome</keyword>
<dbReference type="PANTHER" id="PTHR43825:SF1">
    <property type="entry name" value="TRANSKETOLASE-LIKE PYRIMIDINE-BINDING DOMAIN-CONTAINING PROTEIN"/>
    <property type="match status" value="1"/>
</dbReference>
<reference evidence="2 3" key="1">
    <citation type="submission" date="2021-06" db="EMBL/GenBank/DDBJ databases">
        <authorList>
            <person name="Sun Q."/>
            <person name="Li D."/>
        </authorList>
    </citation>
    <scope>NUCLEOTIDE SEQUENCE [LARGE SCALE GENOMIC DNA]</scope>
    <source>
        <strain evidence="2 3">MSJd-7</strain>
    </source>
</reference>
<evidence type="ECO:0000259" key="1">
    <source>
        <dbReference type="SMART" id="SM00861"/>
    </source>
</evidence>
<dbReference type="InterPro" id="IPR005475">
    <property type="entry name" value="Transketolase-like_Pyr-bd"/>
</dbReference>
<dbReference type="SMART" id="SM00861">
    <property type="entry name" value="Transket_pyr"/>
    <property type="match status" value="1"/>
</dbReference>
<gene>
    <name evidence="2" type="ORF">KQI75_09510</name>
</gene>
<protein>
    <submittedName>
        <fullName evidence="2">Transketolase family protein</fullName>
    </submittedName>
</protein>
<evidence type="ECO:0000313" key="3">
    <source>
        <dbReference type="Proteomes" id="UP000783588"/>
    </source>
</evidence>
<dbReference type="InterPro" id="IPR051157">
    <property type="entry name" value="PDH/Transketolase"/>
</dbReference>
<dbReference type="PANTHER" id="PTHR43825">
    <property type="entry name" value="PYRUVATE DEHYDROGENASE E1 COMPONENT"/>
    <property type="match status" value="1"/>
</dbReference>
<dbReference type="CDD" id="cd07033">
    <property type="entry name" value="TPP_PYR_DXS_TK_like"/>
    <property type="match status" value="1"/>
</dbReference>
<comment type="caution">
    <text evidence="2">The sequence shown here is derived from an EMBL/GenBank/DDBJ whole genome shotgun (WGS) entry which is preliminary data.</text>
</comment>
<evidence type="ECO:0000313" key="2">
    <source>
        <dbReference type="EMBL" id="MBU5490848.1"/>
    </source>
</evidence>